<keyword evidence="1" id="KW-0175">Coiled coil</keyword>
<gene>
    <name evidence="3" type="ORF">SAMN02745136_03321</name>
</gene>
<dbReference type="PANTHER" id="PTHR31915">
    <property type="entry name" value="SKICH DOMAIN-CONTAINING PROTEIN"/>
    <property type="match status" value="1"/>
</dbReference>
<dbReference type="PANTHER" id="PTHR31915:SF6">
    <property type="entry name" value="SKICH DOMAIN-CONTAINING PROTEIN"/>
    <property type="match status" value="1"/>
</dbReference>
<accession>A0A1M6V8D2</accession>
<dbReference type="InterPro" id="IPR051002">
    <property type="entry name" value="UBA_autophagy_assoc_protein"/>
</dbReference>
<name>A0A1M6V8D2_9FIRM</name>
<dbReference type="OrthoDB" id="9781481at2"/>
<dbReference type="AlphaFoldDB" id="A0A1M6V8D2"/>
<dbReference type="EMBL" id="FRAC01000017">
    <property type="protein sequence ID" value="SHK77747.1"/>
    <property type="molecule type" value="Genomic_DNA"/>
</dbReference>
<evidence type="ECO:0000313" key="3">
    <source>
        <dbReference type="EMBL" id="SHK77747.1"/>
    </source>
</evidence>
<evidence type="ECO:0000256" key="2">
    <source>
        <dbReference type="SAM" id="MobiDB-lite"/>
    </source>
</evidence>
<evidence type="ECO:0008006" key="5">
    <source>
        <dbReference type="Google" id="ProtNLM"/>
    </source>
</evidence>
<evidence type="ECO:0000256" key="1">
    <source>
        <dbReference type="SAM" id="Coils"/>
    </source>
</evidence>
<sequence>MAKKGNSRGKGNTSPTQAKSTSVSISADDVALLEKAKSIAKDGEIDRNELKSMLEDELVKEIEEKRQQQETELESQKASFEEQYKKELDKKHSGLKKETVDLEKTKNALESSINRLQSELDNASKKIEEGEAEKKCIIEKAKEEAQKIVDKAKEDAEDASKEVLDDIVQKKLELEDEKDGIETQQLELEAREVQLASKEKRIEKQAAIYDAANPDVVESLNRQLNVTREQLDAVRDEYEKVQIELNKIKLKQIKSEGISPEELQEENDRLLEKIEDLENKCKRYSDYELLEMKRALDAEKDYLTRIQNQDAEIAESKAELVRLKNGQMEYEQLRSQLDLLRTLNDHLRGELDNTKKMLESSVGEICPALTAIDIQQTEMSGEEYNRSVEREDLKVDLRSMNLPKLITHVKTYAAGRAKPLYYSDKDLRAYIAGMASSHLSILQGMSGTGKTSLPKIFAEAILGEINVVAVESSWRDRNELLGYYNDFSKKFTAKEFTCDLYRAGCDRYKDTIYIIVLDEMNLSRVEYYFADFLSVLEDKTSNWKIKLVDTDLRQLPTEITKEVKDALANEKSKELVELKSVVDELYSDMKLNEDEETKVSSNDKLRLIAYLSGKKFKNAANTRYLVGGPQNLIDGNTVKIPANLWFVGTANRDESTFEITDKVYDRAQVLEFNKRAKGNQVEEIEKIYLPYETLNRMFKKAEADFTFDAETYALLNEIEQILQANFKVSYGNRILDQMNTFVPVYVAAGQGSGLTDDQLIREAIDYQLTYKVLRKLEYIEMNRDANKDAGDKLRKKFEQNEMKLAKEFMDWKLRGEE</sequence>
<dbReference type="Gene3D" id="3.40.50.300">
    <property type="entry name" value="P-loop containing nucleotide triphosphate hydrolases"/>
    <property type="match status" value="1"/>
</dbReference>
<dbReference type="Proteomes" id="UP000184386">
    <property type="component" value="Unassembled WGS sequence"/>
</dbReference>
<dbReference type="SUPFAM" id="SSF52540">
    <property type="entry name" value="P-loop containing nucleoside triphosphate hydrolases"/>
    <property type="match status" value="1"/>
</dbReference>
<feature type="coiled-coil region" evidence="1">
    <location>
        <begin position="51"/>
        <end position="350"/>
    </location>
</feature>
<dbReference type="RefSeq" id="WP_073277951.1">
    <property type="nucleotide sequence ID" value="NZ_FRAC01000017.1"/>
</dbReference>
<dbReference type="InterPro" id="IPR027417">
    <property type="entry name" value="P-loop_NTPase"/>
</dbReference>
<evidence type="ECO:0000313" key="4">
    <source>
        <dbReference type="Proteomes" id="UP000184386"/>
    </source>
</evidence>
<proteinExistence type="predicted"/>
<feature type="region of interest" description="Disordered" evidence="2">
    <location>
        <begin position="1"/>
        <end position="27"/>
    </location>
</feature>
<feature type="compositionally biased region" description="Polar residues" evidence="2">
    <location>
        <begin position="9"/>
        <end position="25"/>
    </location>
</feature>
<dbReference type="STRING" id="1121322.SAMN02745136_03321"/>
<keyword evidence="4" id="KW-1185">Reference proteome</keyword>
<organism evidence="3 4">
    <name type="scientific">Anaerocolumna jejuensis DSM 15929</name>
    <dbReference type="NCBI Taxonomy" id="1121322"/>
    <lineage>
        <taxon>Bacteria</taxon>
        <taxon>Bacillati</taxon>
        <taxon>Bacillota</taxon>
        <taxon>Clostridia</taxon>
        <taxon>Lachnospirales</taxon>
        <taxon>Lachnospiraceae</taxon>
        <taxon>Anaerocolumna</taxon>
    </lineage>
</organism>
<protein>
    <recommendedName>
        <fullName evidence="5">AAA domain (Dynein-related subfamily)</fullName>
    </recommendedName>
</protein>
<reference evidence="3 4" key="1">
    <citation type="submission" date="2016-11" db="EMBL/GenBank/DDBJ databases">
        <authorList>
            <person name="Jaros S."/>
            <person name="Januszkiewicz K."/>
            <person name="Wedrychowicz H."/>
        </authorList>
    </citation>
    <scope>NUCLEOTIDE SEQUENCE [LARGE SCALE GENOMIC DNA]</scope>
    <source>
        <strain evidence="3 4">DSM 15929</strain>
    </source>
</reference>